<dbReference type="OrthoDB" id="6130400at2759"/>
<dbReference type="InterPro" id="IPR046906">
    <property type="entry name" value="Mab-21_HhH/H2TH-like"/>
</dbReference>
<evidence type="ECO:0000259" key="1">
    <source>
        <dbReference type="Pfam" id="PF20266"/>
    </source>
</evidence>
<reference evidence="2" key="1">
    <citation type="submission" date="2018-11" db="EMBL/GenBank/DDBJ databases">
        <authorList>
            <person name="Alioto T."/>
            <person name="Alioto T."/>
        </authorList>
    </citation>
    <scope>NUCLEOTIDE SEQUENCE</scope>
</reference>
<dbReference type="PANTHER" id="PTHR10656">
    <property type="entry name" value="CELL FATE DETERMINING PROTEIN MAB21-RELATED"/>
    <property type="match status" value="1"/>
</dbReference>
<name>A0A8B6GQK9_MYTGA</name>
<keyword evidence="3" id="KW-1185">Reference proteome</keyword>
<dbReference type="EMBL" id="UYJE01008767">
    <property type="protein sequence ID" value="VDI67098.1"/>
    <property type="molecule type" value="Genomic_DNA"/>
</dbReference>
<proteinExistence type="predicted"/>
<dbReference type="Pfam" id="PF20266">
    <property type="entry name" value="Mab-21_C"/>
    <property type="match status" value="1"/>
</dbReference>
<evidence type="ECO:0000313" key="2">
    <source>
        <dbReference type="EMBL" id="VDI67098.1"/>
    </source>
</evidence>
<dbReference type="InterPro" id="IPR024810">
    <property type="entry name" value="MAB21L/cGLR"/>
</dbReference>
<dbReference type="Proteomes" id="UP000596742">
    <property type="component" value="Unassembled WGS sequence"/>
</dbReference>
<dbReference type="PANTHER" id="PTHR10656:SF69">
    <property type="entry name" value="MAB-21-LIKE HHH_H2TH-LIKE DOMAIN-CONTAINING PROTEIN"/>
    <property type="match status" value="1"/>
</dbReference>
<accession>A0A8B6GQK9</accession>
<feature type="domain" description="Mab-21-like HhH/H2TH-like" evidence="1">
    <location>
        <begin position="122"/>
        <end position="213"/>
    </location>
</feature>
<dbReference type="SMART" id="SM01265">
    <property type="entry name" value="Mab-21"/>
    <property type="match status" value="1"/>
</dbReference>
<protein>
    <recommendedName>
        <fullName evidence="1">Mab-21-like HhH/H2TH-like domain-containing protein</fullName>
    </recommendedName>
</protein>
<gene>
    <name evidence="2" type="ORF">MGAL_10B067950</name>
</gene>
<organism evidence="2 3">
    <name type="scientific">Mytilus galloprovincialis</name>
    <name type="common">Mediterranean mussel</name>
    <dbReference type="NCBI Taxonomy" id="29158"/>
    <lineage>
        <taxon>Eukaryota</taxon>
        <taxon>Metazoa</taxon>
        <taxon>Spiralia</taxon>
        <taxon>Lophotrochozoa</taxon>
        <taxon>Mollusca</taxon>
        <taxon>Bivalvia</taxon>
        <taxon>Autobranchia</taxon>
        <taxon>Pteriomorphia</taxon>
        <taxon>Mytilida</taxon>
        <taxon>Mytiloidea</taxon>
        <taxon>Mytilidae</taxon>
        <taxon>Mytilinae</taxon>
        <taxon>Mytilus</taxon>
    </lineage>
</organism>
<dbReference type="Gene3D" id="1.10.1410.40">
    <property type="match status" value="1"/>
</dbReference>
<evidence type="ECO:0000313" key="3">
    <source>
        <dbReference type="Proteomes" id="UP000596742"/>
    </source>
</evidence>
<dbReference type="AlphaFoldDB" id="A0A8B6GQK9"/>
<comment type="caution">
    <text evidence="2">The sequence shown here is derived from an EMBL/GenBank/DDBJ whole genome shotgun (WGS) entry which is preliminary data.</text>
</comment>
<sequence>MLSSEQYKHFHRQRLPRNVPAKLLKIHGLKIHGPCISDTQDRLDIAYCLKCDQWVSQAQPWVCRPRNAWPTSEIVSKIISCGVLIVPVGCKGSRNENLEWRISFSIPEKFLVFSFSHTQLLCYALLKILMKELVDKHEDLKGLLCSYFLKSLMFWISEETEPHLWQPDNIIPCFKACLQRLLYCVRYSILSHYFIPDNNLFKLRFNVKKKEKLTTILQNLYEQGIACFIFSDTLQYCKKQSYKITESLNVNVNLVLQQSPPVFMPHGTDIHLLCHRLHTNLHRSKSGLSKALFASYLSKICRFAPDVASYIYNLENKQQYFKYKYDLSHLLIGLQADAVSGWLKLASFFYVHKQYFASLSVIHYALQKFADEKIFTDSTRSEFTLVSKNMS</sequence>